<evidence type="ECO:0000313" key="9">
    <source>
        <dbReference type="Proteomes" id="UP000014660"/>
    </source>
</evidence>
<dbReference type="PANTHER" id="PTHR23511:SF34">
    <property type="entry name" value="SYNAPTIC VESICLE GLYCOPROTEIN 2"/>
    <property type="match status" value="1"/>
</dbReference>
<dbReference type="AlphaFoldDB" id="S0AQY7"/>
<feature type="transmembrane region" description="Helical" evidence="6">
    <location>
        <begin position="122"/>
        <end position="143"/>
    </location>
</feature>
<dbReference type="EMBL" id="CP004145">
    <property type="protein sequence ID" value="AGO60574.1"/>
    <property type="molecule type" value="Genomic_DNA"/>
</dbReference>
<feature type="transmembrane region" description="Helical" evidence="6">
    <location>
        <begin position="155"/>
        <end position="178"/>
    </location>
</feature>
<dbReference type="Pfam" id="PF00083">
    <property type="entry name" value="Sugar_tr"/>
    <property type="match status" value="1"/>
</dbReference>
<evidence type="ECO:0000256" key="3">
    <source>
        <dbReference type="ARBA" id="ARBA00022692"/>
    </source>
</evidence>
<feature type="transmembrane region" description="Helical" evidence="6">
    <location>
        <begin position="26"/>
        <end position="43"/>
    </location>
</feature>
<dbReference type="KEGG" id="fac:FACI_IFERC01G0594"/>
<dbReference type="Gene3D" id="1.20.1250.20">
    <property type="entry name" value="MFS general substrate transporter like domains"/>
    <property type="match status" value="1"/>
</dbReference>
<evidence type="ECO:0000259" key="7">
    <source>
        <dbReference type="PROSITE" id="PS50850"/>
    </source>
</evidence>
<dbReference type="PANTHER" id="PTHR23511">
    <property type="entry name" value="SYNAPTIC VESICLE GLYCOPROTEIN 2"/>
    <property type="match status" value="1"/>
</dbReference>
<keyword evidence="4 6" id="KW-1133">Transmembrane helix</keyword>
<feature type="transmembrane region" description="Helical" evidence="6">
    <location>
        <begin position="351"/>
        <end position="368"/>
    </location>
</feature>
<evidence type="ECO:0000256" key="4">
    <source>
        <dbReference type="ARBA" id="ARBA00022989"/>
    </source>
</evidence>
<dbReference type="InterPro" id="IPR036259">
    <property type="entry name" value="MFS_trans_sf"/>
</dbReference>
<dbReference type="GO" id="GO:0016020">
    <property type="term" value="C:membrane"/>
    <property type="evidence" value="ECO:0007669"/>
    <property type="project" value="UniProtKB-SubCell"/>
</dbReference>
<feature type="transmembrane region" description="Helical" evidence="6">
    <location>
        <begin position="190"/>
        <end position="209"/>
    </location>
</feature>
<keyword evidence="5 6" id="KW-0472">Membrane</keyword>
<evidence type="ECO:0000313" key="8">
    <source>
        <dbReference type="EMBL" id="AGO60574.1"/>
    </source>
</evidence>
<dbReference type="GO" id="GO:0022857">
    <property type="term" value="F:transmembrane transporter activity"/>
    <property type="evidence" value="ECO:0007669"/>
    <property type="project" value="InterPro"/>
</dbReference>
<feature type="transmembrane region" description="Helical" evidence="6">
    <location>
        <begin position="96"/>
        <end position="116"/>
    </location>
</feature>
<feature type="transmembrane region" description="Helical" evidence="6">
    <location>
        <begin position="72"/>
        <end position="89"/>
    </location>
</feature>
<dbReference type="SUPFAM" id="SSF103473">
    <property type="entry name" value="MFS general substrate transporter"/>
    <property type="match status" value="1"/>
</dbReference>
<feature type="transmembrane region" description="Helical" evidence="6">
    <location>
        <begin position="374"/>
        <end position="398"/>
    </location>
</feature>
<evidence type="ECO:0000256" key="1">
    <source>
        <dbReference type="ARBA" id="ARBA00004141"/>
    </source>
</evidence>
<dbReference type="InterPro" id="IPR020846">
    <property type="entry name" value="MFS_dom"/>
</dbReference>
<dbReference type="PROSITE" id="PS00217">
    <property type="entry name" value="SUGAR_TRANSPORT_2"/>
    <property type="match status" value="1"/>
</dbReference>
<dbReference type="InterPro" id="IPR005829">
    <property type="entry name" value="Sugar_transporter_CS"/>
</dbReference>
<dbReference type="PATRIC" id="fig|333146.12.peg.608"/>
<proteinExistence type="predicted"/>
<gene>
    <name evidence="8" type="ORF">FACI_IFERC00001G0594</name>
</gene>
<feature type="transmembrane region" description="Helical" evidence="6">
    <location>
        <begin position="410"/>
        <end position="435"/>
    </location>
</feature>
<reference evidence="8 9" key="1">
    <citation type="journal article" date="2007" name="Proc. Natl. Acad. Sci. U.S.A.">
        <title>Genome dynamics in a natural archaeal population.</title>
        <authorList>
            <person name="Allen E.E."/>
            <person name="Tyson G.W."/>
            <person name="Whitaker R.J."/>
            <person name="Detter J.C."/>
            <person name="Richardson P.M."/>
            <person name="Banfield J.F."/>
        </authorList>
    </citation>
    <scope>NUCLEOTIDE SEQUENCE [LARGE SCALE GENOMIC DNA]</scope>
    <source>
        <strain evidence="9">fer1</strain>
    </source>
</reference>
<protein>
    <submittedName>
        <fullName evidence="8">Major facilitator superfamily MFS_1</fullName>
    </submittedName>
</protein>
<feature type="domain" description="Major facilitator superfamily (MFS) profile" evidence="7">
    <location>
        <begin position="30"/>
        <end position="465"/>
    </location>
</feature>
<accession>S0AQY7</accession>
<dbReference type="HOGENOM" id="CLU_001265_46_6_2"/>
<dbReference type="PROSITE" id="PS50850">
    <property type="entry name" value="MFS"/>
    <property type="match status" value="1"/>
</dbReference>
<evidence type="ECO:0000256" key="5">
    <source>
        <dbReference type="ARBA" id="ARBA00023136"/>
    </source>
</evidence>
<feature type="transmembrane region" description="Helical" evidence="6">
    <location>
        <begin position="441"/>
        <end position="461"/>
    </location>
</feature>
<dbReference type="InterPro" id="IPR005828">
    <property type="entry name" value="MFS_sugar_transport-like"/>
</dbReference>
<sequence length="474" mass="52260">MQMVEEISMYDISRKELDKIEKSNKVFSIIILLVVFGTFFDAIEQYNAGYAASGVSSVFHISASVISTQVEFITFGFMAVGAVIAGYMGDNLGRRFLYSFNLGIYAIGALISALSVNYSMFLFGRIVVGLGLGGEVAIGLTLISEIMPTRVRSQLTGAVNVGPGFGIFAVAILALIFIGPYEQIFGGSKLAWRWFLGILILPALLILLYRRYIPETPRFLISKGRQDEAFAVIKMLSENKLIPLKKLKNYYKVDDLRQQYNYIGLKPINEKPKTRELFAGKYARRSLLLFILSFITFGTSASFTIIYPEIFTSVATALHLSSTFTLTTIVNFGTLLGTFTAVFLATKNRKILISTLGILAIIGAGLTVTFHSYAYIVVISLFIFAIFSYASNTTIWLYSPEMYPTRIRNIGTGFILATSLGGVAIMEVLTSYVYALYNLTGIGLVAIGAFVVYVILAFFMADDTSKKDLEVVSP</sequence>
<keyword evidence="3 6" id="KW-0812">Transmembrane</keyword>
<dbReference type="Proteomes" id="UP000014660">
    <property type="component" value="Chromosome"/>
</dbReference>
<evidence type="ECO:0000256" key="6">
    <source>
        <dbReference type="SAM" id="Phobius"/>
    </source>
</evidence>
<keyword evidence="2" id="KW-0813">Transport</keyword>
<organism evidence="8 9">
    <name type="scientific">Ferroplasma acidarmanus Fer1</name>
    <dbReference type="NCBI Taxonomy" id="333146"/>
    <lineage>
        <taxon>Archaea</taxon>
        <taxon>Methanobacteriati</taxon>
        <taxon>Thermoplasmatota</taxon>
        <taxon>Thermoplasmata</taxon>
        <taxon>Thermoplasmatales</taxon>
        <taxon>Ferroplasmaceae</taxon>
        <taxon>Ferroplasma</taxon>
    </lineage>
</organism>
<keyword evidence="9" id="KW-1185">Reference proteome</keyword>
<feature type="transmembrane region" description="Helical" evidence="6">
    <location>
        <begin position="319"/>
        <end position="344"/>
    </location>
</feature>
<feature type="transmembrane region" description="Helical" evidence="6">
    <location>
        <begin position="287"/>
        <end position="307"/>
    </location>
</feature>
<evidence type="ECO:0000256" key="2">
    <source>
        <dbReference type="ARBA" id="ARBA00022448"/>
    </source>
</evidence>
<name>S0AQY7_FERAC</name>
<comment type="subcellular location">
    <subcellularLocation>
        <location evidence="1">Membrane</location>
        <topology evidence="1">Multi-pass membrane protein</topology>
    </subcellularLocation>
</comment>